<evidence type="ECO:0000256" key="4">
    <source>
        <dbReference type="PIRSR" id="PIRSR600101-2"/>
    </source>
</evidence>
<feature type="binding site" evidence="4">
    <location>
        <position position="420"/>
    </location>
    <ligand>
        <name>L-glutamate</name>
        <dbReference type="ChEBI" id="CHEBI:29985"/>
    </ligand>
</feature>
<feature type="binding site" evidence="4">
    <location>
        <position position="108"/>
    </location>
    <ligand>
        <name>L-glutamate</name>
        <dbReference type="ChEBI" id="CHEBI:29985"/>
    </ligand>
</feature>
<dbReference type="Gene3D" id="1.10.246.130">
    <property type="match status" value="1"/>
</dbReference>
<feature type="repeat" description="PPR" evidence="5">
    <location>
        <begin position="870"/>
        <end position="905"/>
    </location>
</feature>
<dbReference type="PROSITE" id="PS51375">
    <property type="entry name" value="PPR"/>
    <property type="match status" value="8"/>
</dbReference>
<evidence type="ECO:0000259" key="7">
    <source>
        <dbReference type="Pfam" id="PF14432"/>
    </source>
</evidence>
<dbReference type="InterPro" id="IPR002885">
    <property type="entry name" value="PPR_rpt"/>
</dbReference>
<evidence type="ECO:0000256" key="5">
    <source>
        <dbReference type="PROSITE-ProRule" id="PRU00708"/>
    </source>
</evidence>
<dbReference type="InterPro" id="IPR043137">
    <property type="entry name" value="GGT_ssub_C"/>
</dbReference>
<feature type="repeat" description="PPR" evidence="5">
    <location>
        <begin position="1107"/>
        <end position="1141"/>
    </location>
</feature>
<comment type="similarity">
    <text evidence="1">Belongs to the PPR family. PCMP-H subfamily.</text>
</comment>
<feature type="domain" description="DYW" evidence="7">
    <location>
        <begin position="1322"/>
        <end position="1413"/>
    </location>
</feature>
<evidence type="ECO:0000256" key="1">
    <source>
        <dbReference type="ARBA" id="ARBA00006643"/>
    </source>
</evidence>
<comment type="caution">
    <text evidence="8">The sequence shown here is derived from an EMBL/GenBank/DDBJ whole genome shotgun (WGS) entry which is preliminary data.</text>
</comment>
<dbReference type="EMBL" id="JBFOLJ010000007">
    <property type="protein sequence ID" value="KAL2521577.1"/>
    <property type="molecule type" value="Genomic_DNA"/>
</dbReference>
<feature type="repeat" description="PPR" evidence="5">
    <location>
        <begin position="839"/>
        <end position="869"/>
    </location>
</feature>
<feature type="repeat" description="PPR" evidence="5">
    <location>
        <begin position="1244"/>
        <end position="1278"/>
    </location>
</feature>
<proteinExistence type="inferred from homology"/>
<feature type="binding site" evidence="4">
    <location>
        <position position="470"/>
    </location>
    <ligand>
        <name>L-glutamate</name>
        <dbReference type="ChEBI" id="CHEBI:29985"/>
    </ligand>
</feature>
<accession>A0ABD1U984</accession>
<dbReference type="InterPro" id="IPR046960">
    <property type="entry name" value="PPR_At4g14850-like_plant"/>
</dbReference>
<evidence type="ECO:0000256" key="6">
    <source>
        <dbReference type="SAM" id="SignalP"/>
    </source>
</evidence>
<keyword evidence="2" id="KW-0677">Repeat</keyword>
<name>A0ABD1U984_9LAMI</name>
<feature type="binding site" evidence="4">
    <location>
        <begin position="448"/>
        <end position="449"/>
    </location>
    <ligand>
        <name>L-glutamate</name>
        <dbReference type="ChEBI" id="CHEBI:29985"/>
    </ligand>
</feature>
<dbReference type="SUPFAM" id="SSF56235">
    <property type="entry name" value="N-terminal nucleophile aminohydrolases (Ntn hydrolases)"/>
    <property type="match status" value="2"/>
</dbReference>
<reference evidence="9" key="1">
    <citation type="submission" date="2024-07" db="EMBL/GenBank/DDBJ databases">
        <title>Two chromosome-level genome assemblies of Korean endemic species Abeliophyllum distichum and Forsythia ovata (Oleaceae).</title>
        <authorList>
            <person name="Jang H."/>
        </authorList>
    </citation>
    <scope>NUCLEOTIDE SEQUENCE [LARGE SCALE GENOMIC DNA]</scope>
</reference>
<dbReference type="InterPro" id="IPR011990">
    <property type="entry name" value="TPR-like_helical_dom_sf"/>
</dbReference>
<feature type="chain" id="PRO_5044839704" evidence="6">
    <location>
        <begin position="27"/>
        <end position="1414"/>
    </location>
</feature>
<dbReference type="NCBIfam" id="TIGR00066">
    <property type="entry name" value="g_glut_trans"/>
    <property type="match status" value="1"/>
</dbReference>
<keyword evidence="6" id="KW-0732">Signal</keyword>
<evidence type="ECO:0000256" key="2">
    <source>
        <dbReference type="ARBA" id="ARBA00022737"/>
    </source>
</evidence>
<feature type="repeat" description="PPR" evidence="5">
    <location>
        <begin position="707"/>
        <end position="737"/>
    </location>
</feature>
<dbReference type="PANTHER" id="PTHR47926:SF519">
    <property type="entry name" value="DYW DOMAIN-CONTAINING PROTEIN"/>
    <property type="match status" value="1"/>
</dbReference>
<dbReference type="FunFam" id="1.25.40.10:FF:002598">
    <property type="entry name" value="Pentatricopeptide repeat-containing protein At2g22070"/>
    <property type="match status" value="1"/>
</dbReference>
<protein>
    <submittedName>
        <fullName evidence="8">Pentatricopeptide repeat-containing protein</fullName>
    </submittedName>
</protein>
<dbReference type="Pfam" id="PF01019">
    <property type="entry name" value="G_glu_transpept"/>
    <property type="match status" value="2"/>
</dbReference>
<evidence type="ECO:0000313" key="8">
    <source>
        <dbReference type="EMBL" id="KAL2521577.1"/>
    </source>
</evidence>
<dbReference type="InterPro" id="IPR043138">
    <property type="entry name" value="GGT_lsub"/>
</dbReference>
<dbReference type="Pfam" id="PF01535">
    <property type="entry name" value="PPR"/>
    <property type="match status" value="9"/>
</dbReference>
<dbReference type="PANTHER" id="PTHR47926">
    <property type="entry name" value="PENTATRICOPEPTIDE REPEAT-CONTAINING PROTEIN"/>
    <property type="match status" value="1"/>
</dbReference>
<dbReference type="Pfam" id="PF20431">
    <property type="entry name" value="E_motif"/>
    <property type="match status" value="1"/>
</dbReference>
<dbReference type="FunFam" id="1.10.246.130:FF:000001">
    <property type="entry name" value="Gamma-glutamyltransferase 5 isoform 1"/>
    <property type="match status" value="1"/>
</dbReference>
<dbReference type="InterPro" id="IPR046848">
    <property type="entry name" value="E_motif"/>
</dbReference>
<dbReference type="FunFam" id="1.25.40.10:FF:001162">
    <property type="entry name" value="Pentatricopeptide repeat-containing protein"/>
    <property type="match status" value="1"/>
</dbReference>
<feature type="repeat" description="PPR" evidence="5">
    <location>
        <begin position="676"/>
        <end position="706"/>
    </location>
</feature>
<dbReference type="Pfam" id="PF13041">
    <property type="entry name" value="PPR_2"/>
    <property type="match status" value="2"/>
</dbReference>
<keyword evidence="9" id="KW-1185">Reference proteome</keyword>
<dbReference type="SUPFAM" id="SSF48452">
    <property type="entry name" value="TPR-like"/>
    <property type="match status" value="1"/>
</dbReference>
<sequence length="1414" mass="155552">MAEAVLMLNSASILLLFFSILCLSSSLSTGLASTRREVIRANNGVVATDHGQCSTIGRNVLLEGGHAVDAAVAAALCLGVVSPASSGIGGAFMLVRSADGVTKAFDMRETAPNKASEDMYAGNVVLKSDGALSVAVPGELAGLHEAWEQYGKISWDRLVRPAAQLAHNGFKISPYLHMQMVKTESGIMMDKGLRGIFTTNGSLLQPGDIIYNRKLAKTLKAISEYGVKALYNGTIGFNLVKDVRKGGGILTMRDLQHYRVKLRKPISIDVMGVRILAMPPPSGGGAAMSLILNILAQYEGLLNISDSLMIHREIEALKHAISMRMNLGDPDFVNITEVFKDMLSAKFAAKLRKTIFDNMTFNASHYGGKWNQIHDHGTSHISIVDGKRNAVSMTTTINSYFGSKFLSPTTGILLNNEMDDFSMPAKNLENIPPPAPANFIYPGKRPLSSMNPAIVLKGKKLKAVIGASGGSLIIAGTTEVFLNYFARGMDPLSSVMAPRSYAQLIPNVLQYENWTAVTGDHFEVPQTTRDALKKKGHVLQSLFGGTICQFVVQEELDSSTSRKLVAVSDPRKGGFPAGKLPWERLLKPAEDPNFRKDGMRAFYYGYIGRCLAYDVTKYGGMLTKEELQSYRVKIREPISANADLYASLLQTSLKTNDPFTIKPIHGRIIKYGLHLGVYLMNNLMNAYAKNGFIRDARRIFDEMPVKITSSYNTLLSAYAKQGMISEARCIFLEMPDPDSVSWTAMIVGYNQLGHFGTGVWMFLEMMKRKIIPTQYTVTNILASCAAHEALDIGRNVHSFVVKLGLSGYVSIANSLVNMYAKSGDVETAVAVLDRIKLKNVSTWNATISMHMQTGQVDLALAQFEEMTKRDIISWNSMIAGYNQHGSDIEALDMFSKMLRESRLKPDRYSLASVLSACANLEEIKLGKQIHAHIIRSEFDTFGPVGNALISMYSKGGSVKIAEKILEQFGTSILNVIAFTALLDSYVKLGDLDPARQIFYSLKDPDVVAWTAMIVGYVQNGLNDEAMELFRSMIKEGPKPNSYTLAAMLSVSSNLASLNHGKQIHAIAVKLGEASAVSVGNALINMYAKAGNINCARRVFNLIQWNRDAVSWTSMILALAQHGLGEEALLLFENMLEIGIKPDHITYVGVLSACTHVGLVAKGRKYYKMMKNVHGIEPTSSHYACMIDLFGRAGLLGEAQDFIENMPIEPDVIAWGSLLASCKVHKNVELAKIAAERLLSIEPDNSGAYSALANIYSACGKWNEAARVRKSMKDRQVKKEQGISWVQIKSEVHVFGAEDLLHPQRDAIYQMIAKIWEKIKKMGFVPDTASVLHDLDQELKEQILKRHSEKLAIAFALMNTPDGTTLRIIKNLRVCNDCHSAIKFIAKLVDREIIVRDATRFHHFKGGSCSCHDYC</sequence>
<feature type="repeat" description="PPR" evidence="5">
    <location>
        <begin position="738"/>
        <end position="772"/>
    </location>
</feature>
<evidence type="ECO:0000313" key="9">
    <source>
        <dbReference type="Proteomes" id="UP001604277"/>
    </source>
</evidence>
<dbReference type="FunFam" id="1.25.40.10:FF:000442">
    <property type="entry name" value="Pentatricopeptide repeat-containing protein At3g49710"/>
    <property type="match status" value="1"/>
</dbReference>
<dbReference type="Pfam" id="PF14432">
    <property type="entry name" value="DYW_deaminase"/>
    <property type="match status" value="1"/>
</dbReference>
<feature type="signal peptide" evidence="6">
    <location>
        <begin position="1"/>
        <end position="26"/>
    </location>
</feature>
<dbReference type="NCBIfam" id="TIGR00756">
    <property type="entry name" value="PPR"/>
    <property type="match status" value="5"/>
</dbReference>
<dbReference type="Proteomes" id="UP001604277">
    <property type="component" value="Unassembled WGS sequence"/>
</dbReference>
<feature type="binding site" evidence="4">
    <location>
        <begin position="396"/>
        <end position="398"/>
    </location>
    <ligand>
        <name>L-glutamate</name>
        <dbReference type="ChEBI" id="CHEBI:29985"/>
    </ligand>
</feature>
<dbReference type="PRINTS" id="PR01210">
    <property type="entry name" value="GGTRANSPTASE"/>
</dbReference>
<feature type="repeat" description="PPR" evidence="5">
    <location>
        <begin position="1005"/>
        <end position="1039"/>
    </location>
</feature>
<feature type="active site" description="Nucleophile" evidence="3">
    <location>
        <position position="378"/>
    </location>
</feature>
<dbReference type="Gene3D" id="1.25.40.10">
    <property type="entry name" value="Tetratricopeptide repeat domain"/>
    <property type="match status" value="5"/>
</dbReference>
<dbReference type="InterPro" id="IPR032867">
    <property type="entry name" value="DYW_dom"/>
</dbReference>
<organism evidence="8 9">
    <name type="scientific">Forsythia ovata</name>
    <dbReference type="NCBI Taxonomy" id="205694"/>
    <lineage>
        <taxon>Eukaryota</taxon>
        <taxon>Viridiplantae</taxon>
        <taxon>Streptophyta</taxon>
        <taxon>Embryophyta</taxon>
        <taxon>Tracheophyta</taxon>
        <taxon>Spermatophyta</taxon>
        <taxon>Magnoliopsida</taxon>
        <taxon>eudicotyledons</taxon>
        <taxon>Gunneridae</taxon>
        <taxon>Pentapetalae</taxon>
        <taxon>asterids</taxon>
        <taxon>lamiids</taxon>
        <taxon>Lamiales</taxon>
        <taxon>Oleaceae</taxon>
        <taxon>Forsythieae</taxon>
        <taxon>Forsythia</taxon>
    </lineage>
</organism>
<gene>
    <name evidence="8" type="ORF">Fot_25500</name>
</gene>
<dbReference type="Gene3D" id="3.60.20.40">
    <property type="match status" value="1"/>
</dbReference>
<evidence type="ECO:0000256" key="3">
    <source>
        <dbReference type="PIRSR" id="PIRSR600101-1"/>
    </source>
</evidence>
<dbReference type="InterPro" id="IPR029055">
    <property type="entry name" value="Ntn_hydrolases_N"/>
</dbReference>
<dbReference type="InterPro" id="IPR000101">
    <property type="entry name" value="GGT_peptidase"/>
</dbReference>